<protein>
    <recommendedName>
        <fullName evidence="3">Glycylpeptide N-tetradecanoyltransferase</fullName>
    </recommendedName>
</protein>
<dbReference type="OMA" id="SIWDQNK"/>
<evidence type="ECO:0008006" key="3">
    <source>
        <dbReference type="Google" id="ProtNLM"/>
    </source>
</evidence>
<reference evidence="1 2" key="1">
    <citation type="journal article" date="2011" name="Genome Res.">
        <title>Phylogeny-wide analysis of social amoeba genomes highlights ancient origins for complex intercellular communication.</title>
        <authorList>
            <person name="Heidel A.J."/>
            <person name="Lawal H.M."/>
            <person name="Felder M."/>
            <person name="Schilde C."/>
            <person name="Helps N.R."/>
            <person name="Tunggal B."/>
            <person name="Rivero F."/>
            <person name="John U."/>
            <person name="Schleicher M."/>
            <person name="Eichinger L."/>
            <person name="Platzer M."/>
            <person name="Noegel A.A."/>
            <person name="Schaap P."/>
            <person name="Gloeckner G."/>
        </authorList>
    </citation>
    <scope>NUCLEOTIDE SEQUENCE [LARGE SCALE GENOMIC DNA]</scope>
    <source>
        <strain evidence="2">ATCC 26659 / Pp 5 / PN500</strain>
    </source>
</reference>
<sequence length="369" mass="43155">MIETGSFLDSIVIREYQTKDKHWLSKIYYSIRRSMTQNGFIWVAEDQSNQTVVGGICVSEKLLKINGKERIFFYPFDACVDPKYRACKVLKRLSDRATDVYMQHSEMGPIIYTSTACTNGAMGTFYKDSVMQTMAQQVQHAWHVKNPVTNINYPNDKRIRIWKERNPDIVKAKFSIAFQNYEMVPVDFDDLILNRFWKYSYFAQYKVNDTLYEASISIWDQNKVCKLINLAQPNSKRQQKNDESFSRLSGNFFQLFGCYSTEKDNDYLFTELLKYVHNDCFEMGIEYLFAGFAKTDPAEKYFPLLPGLKSLKFQLMFCIGSEEEKKLLEIKNRPFFQDPRDYGILLLYQDEPIAIGNNPNDTQSLIAKL</sequence>
<evidence type="ECO:0000313" key="1">
    <source>
        <dbReference type="EMBL" id="EFA83147.1"/>
    </source>
</evidence>
<comment type="caution">
    <text evidence="1">The sequence shown here is derived from an EMBL/GenBank/DDBJ whole genome shotgun (WGS) entry which is preliminary data.</text>
</comment>
<evidence type="ECO:0000313" key="2">
    <source>
        <dbReference type="Proteomes" id="UP000001396"/>
    </source>
</evidence>
<dbReference type="SUPFAM" id="SSF55729">
    <property type="entry name" value="Acyl-CoA N-acyltransferases (Nat)"/>
    <property type="match status" value="1"/>
</dbReference>
<dbReference type="FunCoup" id="D3B5J9">
    <property type="interactions" value="805"/>
</dbReference>
<dbReference type="AlphaFoldDB" id="D3B5J9"/>
<organism evidence="1 2">
    <name type="scientific">Heterostelium pallidum (strain ATCC 26659 / Pp 5 / PN500)</name>
    <name type="common">Cellular slime mold</name>
    <name type="synonym">Polysphondylium pallidum</name>
    <dbReference type="NCBI Taxonomy" id="670386"/>
    <lineage>
        <taxon>Eukaryota</taxon>
        <taxon>Amoebozoa</taxon>
        <taxon>Evosea</taxon>
        <taxon>Eumycetozoa</taxon>
        <taxon>Dictyostelia</taxon>
        <taxon>Acytosteliales</taxon>
        <taxon>Acytosteliaceae</taxon>
        <taxon>Heterostelium</taxon>
    </lineage>
</organism>
<name>D3B5J9_HETP5</name>
<proteinExistence type="predicted"/>
<dbReference type="Proteomes" id="UP000001396">
    <property type="component" value="Unassembled WGS sequence"/>
</dbReference>
<dbReference type="InterPro" id="IPR016181">
    <property type="entry name" value="Acyl_CoA_acyltransferase"/>
</dbReference>
<accession>D3B5J9</accession>
<dbReference type="InParanoid" id="D3B5J9"/>
<dbReference type="RefSeq" id="XP_020435264.1">
    <property type="nucleotide sequence ID" value="XM_020574850.1"/>
</dbReference>
<dbReference type="EMBL" id="ADBJ01000017">
    <property type="protein sequence ID" value="EFA83147.1"/>
    <property type="molecule type" value="Genomic_DNA"/>
</dbReference>
<dbReference type="GeneID" id="31359424"/>
<gene>
    <name evidence="1" type="ORF">PPL_03937</name>
</gene>
<keyword evidence="2" id="KW-1185">Reference proteome</keyword>